<organism evidence="2 3">
    <name type="scientific">Candidatus Ruania gallistercoris</name>
    <dbReference type="NCBI Taxonomy" id="2838746"/>
    <lineage>
        <taxon>Bacteria</taxon>
        <taxon>Bacillati</taxon>
        <taxon>Actinomycetota</taxon>
        <taxon>Actinomycetes</taxon>
        <taxon>Micrococcales</taxon>
        <taxon>Ruaniaceae</taxon>
        <taxon>Ruania</taxon>
    </lineage>
</organism>
<gene>
    <name evidence="2" type="ORF">H9815_00895</name>
</gene>
<reference evidence="2" key="2">
    <citation type="submission" date="2021-04" db="EMBL/GenBank/DDBJ databases">
        <authorList>
            <person name="Gilroy R."/>
        </authorList>
    </citation>
    <scope>NUCLEOTIDE SEQUENCE</scope>
    <source>
        <strain evidence="2">ChiGjej4B4-7305</strain>
    </source>
</reference>
<keyword evidence="2" id="KW-0540">Nuclease</keyword>
<feature type="domain" description="HNH nuclease" evidence="1">
    <location>
        <begin position="188"/>
        <end position="245"/>
    </location>
</feature>
<dbReference type="EMBL" id="DXBY01000018">
    <property type="protein sequence ID" value="HIZ34306.1"/>
    <property type="molecule type" value="Genomic_DNA"/>
</dbReference>
<name>A0A9D2EBK2_9MICO</name>
<evidence type="ECO:0000313" key="2">
    <source>
        <dbReference type="EMBL" id="HIZ34306.1"/>
    </source>
</evidence>
<dbReference type="Proteomes" id="UP000824037">
    <property type="component" value="Unassembled WGS sequence"/>
</dbReference>
<dbReference type="AlphaFoldDB" id="A0A9D2EBK2"/>
<dbReference type="Pfam" id="PF13391">
    <property type="entry name" value="HNH_2"/>
    <property type="match status" value="1"/>
</dbReference>
<reference evidence="2" key="1">
    <citation type="journal article" date="2021" name="PeerJ">
        <title>Extensive microbial diversity within the chicken gut microbiome revealed by metagenomics and culture.</title>
        <authorList>
            <person name="Gilroy R."/>
            <person name="Ravi A."/>
            <person name="Getino M."/>
            <person name="Pursley I."/>
            <person name="Horton D.L."/>
            <person name="Alikhan N.F."/>
            <person name="Baker D."/>
            <person name="Gharbi K."/>
            <person name="Hall N."/>
            <person name="Watson M."/>
            <person name="Adriaenssens E.M."/>
            <person name="Foster-Nyarko E."/>
            <person name="Jarju S."/>
            <person name="Secka A."/>
            <person name="Antonio M."/>
            <person name="Oren A."/>
            <person name="Chaudhuri R.R."/>
            <person name="La Ragione R."/>
            <person name="Hildebrand F."/>
            <person name="Pallen M.J."/>
        </authorList>
    </citation>
    <scope>NUCLEOTIDE SEQUENCE</scope>
    <source>
        <strain evidence="2">ChiGjej4B4-7305</strain>
    </source>
</reference>
<accession>A0A9D2EBK2</accession>
<keyword evidence="2" id="KW-0255">Endonuclease</keyword>
<protein>
    <submittedName>
        <fullName evidence="2">HNH endonuclease</fullName>
    </submittedName>
</protein>
<dbReference type="GO" id="GO:0004519">
    <property type="term" value="F:endonuclease activity"/>
    <property type="evidence" value="ECO:0007669"/>
    <property type="project" value="UniProtKB-KW"/>
</dbReference>
<keyword evidence="2" id="KW-0378">Hydrolase</keyword>
<comment type="caution">
    <text evidence="2">The sequence shown here is derived from an EMBL/GenBank/DDBJ whole genome shotgun (WGS) entry which is preliminary data.</text>
</comment>
<sequence length="304" mass="34375">MDLPSEAALRELIIGWVLERAEANGGFVHREELLGFTHAGQRLPLIDFSRGIRNPAGFESTLAIVSSAHGPYDDVESEDGLLHYAYRSGDPFGGDNRKLRRALETETPLLFFRKEQPNIYTPVAPVYVVEDYPEERSFVIAFDEAFRYFGDLRDLPEPQRAYARRLAKQRLHQPAFRTRVIHAYQTRCAVCRLHHGSLLDAAHIVPDAVGAAAPAPGLDGAPTVDNGLALCKIHHSAYDQNMLGVRPDYRVEISMRLLAEKDGPMLRHGLQEMHGKSLHLPSRRQDAPDRDRLAWRFEQFRAHV</sequence>
<dbReference type="InterPro" id="IPR003615">
    <property type="entry name" value="HNH_nuc"/>
</dbReference>
<evidence type="ECO:0000313" key="3">
    <source>
        <dbReference type="Proteomes" id="UP000824037"/>
    </source>
</evidence>
<proteinExistence type="predicted"/>
<evidence type="ECO:0000259" key="1">
    <source>
        <dbReference type="Pfam" id="PF13391"/>
    </source>
</evidence>